<name>A0AA36DFP8_9BILA</name>
<protein>
    <submittedName>
        <fullName evidence="2">Uncharacterized protein</fullName>
    </submittedName>
</protein>
<evidence type="ECO:0000256" key="1">
    <source>
        <dbReference type="SAM" id="MobiDB-lite"/>
    </source>
</evidence>
<keyword evidence="3" id="KW-1185">Reference proteome</keyword>
<dbReference type="EMBL" id="CATQJA010002706">
    <property type="protein sequence ID" value="CAJ0585867.1"/>
    <property type="molecule type" value="Genomic_DNA"/>
</dbReference>
<evidence type="ECO:0000313" key="2">
    <source>
        <dbReference type="EMBL" id="CAJ0585867.1"/>
    </source>
</evidence>
<feature type="non-terminal residue" evidence="2">
    <location>
        <position position="70"/>
    </location>
</feature>
<organism evidence="2 3">
    <name type="scientific">Mesorhabditis spiculigera</name>
    <dbReference type="NCBI Taxonomy" id="96644"/>
    <lineage>
        <taxon>Eukaryota</taxon>
        <taxon>Metazoa</taxon>
        <taxon>Ecdysozoa</taxon>
        <taxon>Nematoda</taxon>
        <taxon>Chromadorea</taxon>
        <taxon>Rhabditida</taxon>
        <taxon>Rhabditina</taxon>
        <taxon>Rhabditomorpha</taxon>
        <taxon>Rhabditoidea</taxon>
        <taxon>Rhabditidae</taxon>
        <taxon>Mesorhabditinae</taxon>
        <taxon>Mesorhabditis</taxon>
    </lineage>
</organism>
<proteinExistence type="predicted"/>
<evidence type="ECO:0000313" key="3">
    <source>
        <dbReference type="Proteomes" id="UP001177023"/>
    </source>
</evidence>
<dbReference type="AlphaFoldDB" id="A0AA36DFP8"/>
<comment type="caution">
    <text evidence="2">The sequence shown here is derived from an EMBL/GenBank/DDBJ whole genome shotgun (WGS) entry which is preliminary data.</text>
</comment>
<feature type="region of interest" description="Disordered" evidence="1">
    <location>
        <begin position="51"/>
        <end position="70"/>
    </location>
</feature>
<dbReference type="Proteomes" id="UP001177023">
    <property type="component" value="Unassembled WGS sequence"/>
</dbReference>
<accession>A0AA36DFP8</accession>
<sequence length="70" mass="7890">MVQRKLYADTPYAKTGPFRNRGLGYVDVEFPSEHDLDAHLRDMRVFIQANLPPPGHVKPEYPEAAPQPGS</sequence>
<gene>
    <name evidence="2" type="ORF">MSPICULIGERA_LOCUS23877</name>
</gene>
<reference evidence="2" key="1">
    <citation type="submission" date="2023-06" db="EMBL/GenBank/DDBJ databases">
        <authorList>
            <person name="Delattre M."/>
        </authorList>
    </citation>
    <scope>NUCLEOTIDE SEQUENCE</scope>
    <source>
        <strain evidence="2">AF72</strain>
    </source>
</reference>